<comment type="caution">
    <text evidence="2">The sequence shown here is derived from an EMBL/GenBank/DDBJ whole genome shotgun (WGS) entry which is preliminary data.</text>
</comment>
<dbReference type="AlphaFoldDB" id="A0AA39PJU4"/>
<organism evidence="2 3">
    <name type="scientific">Armillaria novae-zelandiae</name>
    <dbReference type="NCBI Taxonomy" id="153914"/>
    <lineage>
        <taxon>Eukaryota</taxon>
        <taxon>Fungi</taxon>
        <taxon>Dikarya</taxon>
        <taxon>Basidiomycota</taxon>
        <taxon>Agaricomycotina</taxon>
        <taxon>Agaricomycetes</taxon>
        <taxon>Agaricomycetidae</taxon>
        <taxon>Agaricales</taxon>
        <taxon>Marasmiineae</taxon>
        <taxon>Physalacriaceae</taxon>
        <taxon>Armillaria</taxon>
    </lineage>
</organism>
<protein>
    <submittedName>
        <fullName evidence="2">Uncharacterized protein</fullName>
    </submittedName>
</protein>
<evidence type="ECO:0000256" key="1">
    <source>
        <dbReference type="SAM" id="MobiDB-lite"/>
    </source>
</evidence>
<reference evidence="2" key="1">
    <citation type="submission" date="2023-06" db="EMBL/GenBank/DDBJ databases">
        <authorList>
            <consortium name="Lawrence Berkeley National Laboratory"/>
            <person name="Ahrendt S."/>
            <person name="Sahu N."/>
            <person name="Indic B."/>
            <person name="Wong-Bajracharya J."/>
            <person name="Merenyi Z."/>
            <person name="Ke H.-M."/>
            <person name="Monk M."/>
            <person name="Kocsube S."/>
            <person name="Drula E."/>
            <person name="Lipzen A."/>
            <person name="Balint B."/>
            <person name="Henrissat B."/>
            <person name="Andreopoulos B."/>
            <person name="Martin F.M."/>
            <person name="Harder C.B."/>
            <person name="Rigling D."/>
            <person name="Ford K.L."/>
            <person name="Foster G.D."/>
            <person name="Pangilinan J."/>
            <person name="Papanicolaou A."/>
            <person name="Barry K."/>
            <person name="LaButti K."/>
            <person name="Viragh M."/>
            <person name="Koriabine M."/>
            <person name="Yan M."/>
            <person name="Riley R."/>
            <person name="Champramary S."/>
            <person name="Plett K.L."/>
            <person name="Tsai I.J."/>
            <person name="Slot J."/>
            <person name="Sipos G."/>
            <person name="Plett J."/>
            <person name="Nagy L.G."/>
            <person name="Grigoriev I.V."/>
        </authorList>
    </citation>
    <scope>NUCLEOTIDE SEQUENCE</scope>
    <source>
        <strain evidence="2">ICMP 16352</strain>
    </source>
</reference>
<proteinExistence type="predicted"/>
<sequence>MAPSYVEPATFHAHEAAAFVSSCADLLPGRSSSSLTTDAWIHCAFKCWSRLAQSFRRKDLIFSGPIEWLEFQLVLWATLQQITVDDVCSSGEEYNFLVAEALKCGVAIDPIPELLLVQYAAEAAAFSAPLSFGGSPLVPGCASDFPSPCPPSPTPFTLPPPALSPLLATPSPGTLKLPPPSSSFSPFAFITLPSFPHPSVSPVTSNDYMVLPSPAALALASLRRVPPKNFKLAPPPAKLAAPTGRALRSSRSTPAPPPVAGPSKPRKHPLVPSSVDEDSTNKHARLTSPPRLTAAQKGKGCATSLARITTKQGRSLAVTKDVCKVAVKGGLGEKTPEDVVEVEDPALMPLGLLVPDKDYGDFVGCDSHYFHCSLGDLIGHFMVEPCDACSAAGVQCRTIRSGSGKCFRCAIHKHTCLFHGECTVNKARQVFVPHPALIQDLRARFAQALEESIRIADYQGKVPAALRRTHAENVENLSGLFELGIKEWKDLVDVDAEVVFEAEGLDEDEDEDEDESS</sequence>
<evidence type="ECO:0000313" key="3">
    <source>
        <dbReference type="Proteomes" id="UP001175227"/>
    </source>
</evidence>
<feature type="region of interest" description="Disordered" evidence="1">
    <location>
        <begin position="228"/>
        <end position="295"/>
    </location>
</feature>
<name>A0AA39PJU4_9AGAR</name>
<dbReference type="EMBL" id="JAUEPR010000004">
    <property type="protein sequence ID" value="KAK0485620.1"/>
    <property type="molecule type" value="Genomic_DNA"/>
</dbReference>
<dbReference type="Proteomes" id="UP001175227">
    <property type="component" value="Unassembled WGS sequence"/>
</dbReference>
<accession>A0AA39PJU4</accession>
<keyword evidence="3" id="KW-1185">Reference proteome</keyword>
<gene>
    <name evidence="2" type="ORF">IW261DRAFT_1559026</name>
</gene>
<evidence type="ECO:0000313" key="2">
    <source>
        <dbReference type="EMBL" id="KAK0485620.1"/>
    </source>
</evidence>